<dbReference type="Pfam" id="PF23744">
    <property type="entry name" value="ARM_LRRK2"/>
    <property type="match status" value="1"/>
</dbReference>
<feature type="compositionally biased region" description="Basic and acidic residues" evidence="2">
    <location>
        <begin position="524"/>
        <end position="536"/>
    </location>
</feature>
<feature type="region of interest" description="Disordered" evidence="2">
    <location>
        <begin position="1"/>
        <end position="31"/>
    </location>
</feature>
<protein>
    <recommendedName>
        <fullName evidence="3">LRRK2 ARM repeat domain-containing protein</fullName>
    </recommendedName>
</protein>
<dbReference type="PANTHER" id="PTHR22895">
    <property type="entry name" value="ARMADILLO REPEAT-CONTAINING PROTEIN 6"/>
    <property type="match status" value="1"/>
</dbReference>
<feature type="compositionally biased region" description="Low complexity" evidence="2">
    <location>
        <begin position="413"/>
        <end position="423"/>
    </location>
</feature>
<feature type="compositionally biased region" description="Polar residues" evidence="2">
    <location>
        <begin position="572"/>
        <end position="599"/>
    </location>
</feature>
<feature type="compositionally biased region" description="Low complexity" evidence="2">
    <location>
        <begin position="948"/>
        <end position="962"/>
    </location>
</feature>
<feature type="compositionally biased region" description="Low complexity" evidence="2">
    <location>
        <begin position="121"/>
        <end position="138"/>
    </location>
</feature>
<feature type="region of interest" description="Disordered" evidence="2">
    <location>
        <begin position="248"/>
        <end position="276"/>
    </location>
</feature>
<evidence type="ECO:0000313" key="5">
    <source>
        <dbReference type="Proteomes" id="UP001530400"/>
    </source>
</evidence>
<comment type="caution">
    <text evidence="4">The sequence shown here is derived from an EMBL/GenBank/DDBJ whole genome shotgun (WGS) entry which is preliminary data.</text>
</comment>
<feature type="compositionally biased region" description="Low complexity" evidence="2">
    <location>
        <begin position="199"/>
        <end position="213"/>
    </location>
</feature>
<dbReference type="InterPro" id="IPR016024">
    <property type="entry name" value="ARM-type_fold"/>
</dbReference>
<keyword evidence="1" id="KW-0677">Repeat</keyword>
<dbReference type="InterPro" id="IPR056597">
    <property type="entry name" value="ARM_LRRK2"/>
</dbReference>
<reference evidence="4 5" key="1">
    <citation type="submission" date="2024-10" db="EMBL/GenBank/DDBJ databases">
        <title>Updated reference genomes for cyclostephanoid diatoms.</title>
        <authorList>
            <person name="Roberts W.R."/>
            <person name="Alverson A.J."/>
        </authorList>
    </citation>
    <scope>NUCLEOTIDE SEQUENCE [LARGE SCALE GENOMIC DNA]</scope>
    <source>
        <strain evidence="4 5">AJA010-31</strain>
    </source>
</reference>
<dbReference type="Gene3D" id="1.25.10.10">
    <property type="entry name" value="Leucine-rich Repeat Variant"/>
    <property type="match status" value="1"/>
</dbReference>
<evidence type="ECO:0000259" key="3">
    <source>
        <dbReference type="Pfam" id="PF23744"/>
    </source>
</evidence>
<dbReference type="EMBL" id="JALLPJ020000309">
    <property type="protein sequence ID" value="KAL3795845.1"/>
    <property type="molecule type" value="Genomic_DNA"/>
</dbReference>
<dbReference type="InterPro" id="IPR011989">
    <property type="entry name" value="ARM-like"/>
</dbReference>
<gene>
    <name evidence="4" type="ORF">ACHAWO_010137</name>
</gene>
<feature type="domain" description="LRRK2 ARM repeat" evidence="3">
    <location>
        <begin position="1032"/>
        <end position="1224"/>
    </location>
</feature>
<feature type="region of interest" description="Disordered" evidence="2">
    <location>
        <begin position="945"/>
        <end position="1004"/>
    </location>
</feature>
<proteinExistence type="predicted"/>
<evidence type="ECO:0000256" key="1">
    <source>
        <dbReference type="ARBA" id="ARBA00022737"/>
    </source>
</evidence>
<accession>A0ABD3Q682</accession>
<keyword evidence="5" id="KW-1185">Reference proteome</keyword>
<sequence>MEDKSAEASSLGDNIKKMMKSNVSQNGEGEEVLAGEDDKIVAGFMMLLGSDASNNNDAAPDGDARQNEGVATDCNAKSTANQSIPEPARQTSSIASSNSNSGSVTFALPATVATSTNHPPSTRSYGSASSGSLTSSGGEQRKRLALKVHSNLSTANVNNANRISGGDTSSNNGSNASGSGSDGGGNNTSSTLANPMVTAGSATATITNNSSGSGSDGGSGSGSGNRQSGGEASNEYYYAGYGSGSLATNGSLQPHGTGHHHHRHQEAAGMPDMPSFASFRGSSLAAASAELNLNQNGENLPPPPPALFGPEGMPARHVLVAADDASHPPNIAYATSHLRHHSRHVHHRRVPPIPPPVAAAPADSPAVSLNSGIPSTIGPANHHNIRLPPEEMQRPQEKHVTVMASQHFPPPASSDSASSSRSVARTESRKRPAAAAAALAPAARSPADSVSPNPNSSAMHVSTDDPILKPSMFSHSHQKKVVLKSNSPQVQPLKEPETGPDSKPSSGEAKKSAGLKRKAFMLRSLDDSSDGARSDTEAVGSGSEEGYEASSSSNAERQSGSSGSDSVSSDDANTNKVAKTRNNTSATNPSKKTTSMESQSGKRTETSSMSSSVLADFSSGVNEELNSFSLSPNSSCMSLNDFEGDQALKAKSDGNATAAQAPEPMVTEQTGRSHRKRSHHETELKDTDIDMSAPDTTMKSGLALMEKSLQQKVRSAHHYHSRSTGRKMLEESFLSAKRNLSSGSSPDEGKVVTASALESTTSSVSASASVALSKEKVGDSLTNSTHRPMKEVSFQDTLIYSLGPDVMALVVSFLEVPESHTFLTSPLSKTWLETYTVPQELWKILCTSKPFYANLEENPDGSSDISTCSFPLCNDLEIRHLFGRYRLLYSSFVRCVKYLDRLRDDAINGRTPSGYNNSEQDLHPYNRNGSLKAYFARARRLVRRSRRNAGSASSSSVSGSLSTHSGEEVKMNEKMPAAEAAAASSGSDNSNGSQQNLQPRLGRSMLTERLLRPTRTGEVNNVNLPWSCAIYSVVNWMVAFVDVEGIQIMCLKVLPYLLEDETQRTTAQRAGLTDSVLRAMVIFPDSIELHTAAFHTLVLLARPLGGNEGMLFHTAMVNTRGIFNSGNNSTSSKNGIVIMLDSMRRFAQDEMLQAMSCWSLVNVALTPLQKSMLVKLGGLTVTANAMLQHPYNAEVQFRALFALINLVIPSEVQTEESEEQREFEREIFQQLGEIGETSEREMLDASVGQISNLVVVAMKNFCSSEAILNRACLVLHNLSLHEEYHSILLWTPNCYQMLEWCIGNYPHDHVLQQSAGGTITRLNATLSADNELRARFTHSIRAQQQHSLQLARREAMYLQEQAARESSGT</sequence>
<feature type="region of interest" description="Disordered" evidence="2">
    <location>
        <begin position="50"/>
        <end position="231"/>
    </location>
</feature>
<feature type="region of interest" description="Disordered" evidence="2">
    <location>
        <begin position="651"/>
        <end position="694"/>
    </location>
</feature>
<feature type="compositionally biased region" description="Polar residues" evidence="2">
    <location>
        <begin position="606"/>
        <end position="615"/>
    </location>
</feature>
<dbReference type="PANTHER" id="PTHR22895:SF0">
    <property type="entry name" value="ARMADILLO REPEAT-CONTAINING PROTEIN 6"/>
    <property type="match status" value="1"/>
</dbReference>
<feature type="compositionally biased region" description="Polar residues" evidence="2">
    <location>
        <begin position="150"/>
        <end position="162"/>
    </location>
</feature>
<organism evidence="4 5">
    <name type="scientific">Cyclotella atomus</name>
    <dbReference type="NCBI Taxonomy" id="382360"/>
    <lineage>
        <taxon>Eukaryota</taxon>
        <taxon>Sar</taxon>
        <taxon>Stramenopiles</taxon>
        <taxon>Ochrophyta</taxon>
        <taxon>Bacillariophyta</taxon>
        <taxon>Coscinodiscophyceae</taxon>
        <taxon>Thalassiosirophycidae</taxon>
        <taxon>Stephanodiscales</taxon>
        <taxon>Stephanodiscaceae</taxon>
        <taxon>Cyclotella</taxon>
    </lineage>
</organism>
<name>A0ABD3Q682_9STRA</name>
<feature type="compositionally biased region" description="Low complexity" evidence="2">
    <location>
        <begin position="164"/>
        <end position="179"/>
    </location>
</feature>
<feature type="compositionally biased region" description="Polar residues" evidence="2">
    <location>
        <begin position="75"/>
        <end position="84"/>
    </location>
</feature>
<feature type="region of interest" description="Disordered" evidence="2">
    <location>
        <begin position="406"/>
        <end position="615"/>
    </location>
</feature>
<feature type="compositionally biased region" description="Low complexity" evidence="2">
    <location>
        <begin position="537"/>
        <end position="571"/>
    </location>
</feature>
<feature type="compositionally biased region" description="Low complexity" evidence="2">
    <location>
        <begin position="433"/>
        <end position="449"/>
    </location>
</feature>
<dbReference type="Proteomes" id="UP001530400">
    <property type="component" value="Unassembled WGS sequence"/>
</dbReference>
<evidence type="ECO:0000256" key="2">
    <source>
        <dbReference type="SAM" id="MobiDB-lite"/>
    </source>
</evidence>
<feature type="compositionally biased region" description="Gly residues" evidence="2">
    <location>
        <begin position="214"/>
        <end position="223"/>
    </location>
</feature>
<feature type="compositionally biased region" description="Low complexity" evidence="2">
    <location>
        <begin position="92"/>
        <end position="103"/>
    </location>
</feature>
<dbReference type="SUPFAM" id="SSF48371">
    <property type="entry name" value="ARM repeat"/>
    <property type="match status" value="1"/>
</dbReference>
<feature type="compositionally biased region" description="Low complexity" evidence="2">
    <location>
        <begin position="977"/>
        <end position="993"/>
    </location>
</feature>
<evidence type="ECO:0000313" key="4">
    <source>
        <dbReference type="EMBL" id="KAL3795845.1"/>
    </source>
</evidence>
<feature type="compositionally biased region" description="Polar residues" evidence="2">
    <location>
        <begin position="450"/>
        <end position="460"/>
    </location>
</feature>